<dbReference type="PANTHER" id="PTHR16433">
    <property type="entry name" value="DOLICHOL-PHOSPHATE MANNOSYLTRANSFERASE SUBUNIT 3"/>
    <property type="match status" value="1"/>
</dbReference>
<comment type="subcellular location">
    <subcellularLocation>
        <location evidence="1 7">Endoplasmic reticulum membrane</location>
        <topology evidence="1 7">Multi-pass membrane protein</topology>
    </subcellularLocation>
</comment>
<feature type="transmembrane region" description="Helical" evidence="7">
    <location>
        <begin position="36"/>
        <end position="58"/>
    </location>
</feature>
<comment type="similarity">
    <text evidence="2 7">Belongs to the DPM3 family.</text>
</comment>
<dbReference type="Pfam" id="PF08285">
    <property type="entry name" value="DPM3"/>
    <property type="match status" value="1"/>
</dbReference>
<comment type="function">
    <text evidence="7">Stabilizer subunit of the dolichol-phosphate mannose (DPM) synthase complex; tethers catalytic subunit to the ER.</text>
</comment>
<dbReference type="OrthoDB" id="2014333at2759"/>
<evidence type="ECO:0000256" key="2">
    <source>
        <dbReference type="ARBA" id="ARBA00010430"/>
    </source>
</evidence>
<keyword evidence="10" id="KW-1185">Reference proteome</keyword>
<accession>A0A9N9SWN0</accession>
<evidence type="ECO:0000256" key="6">
    <source>
        <dbReference type="ARBA" id="ARBA00023136"/>
    </source>
</evidence>
<feature type="transmembrane region" description="Helical" evidence="7">
    <location>
        <begin position="7"/>
        <end position="24"/>
    </location>
</feature>
<dbReference type="InterPro" id="IPR013174">
    <property type="entry name" value="DPM3"/>
</dbReference>
<dbReference type="EMBL" id="OU898278">
    <property type="protein sequence ID" value="CAG9830918.1"/>
    <property type="molecule type" value="Genomic_DNA"/>
</dbReference>
<keyword evidence="5 7" id="KW-1133">Transmembrane helix</keyword>
<organism evidence="9 10">
    <name type="scientific">Diabrotica balteata</name>
    <name type="common">Banded cucumber beetle</name>
    <dbReference type="NCBI Taxonomy" id="107213"/>
    <lineage>
        <taxon>Eukaryota</taxon>
        <taxon>Metazoa</taxon>
        <taxon>Ecdysozoa</taxon>
        <taxon>Arthropoda</taxon>
        <taxon>Hexapoda</taxon>
        <taxon>Insecta</taxon>
        <taxon>Pterygota</taxon>
        <taxon>Neoptera</taxon>
        <taxon>Endopterygota</taxon>
        <taxon>Coleoptera</taxon>
        <taxon>Polyphaga</taxon>
        <taxon>Cucujiformia</taxon>
        <taxon>Chrysomeloidea</taxon>
        <taxon>Chrysomelidae</taxon>
        <taxon>Galerucinae</taxon>
        <taxon>Diabroticina</taxon>
        <taxon>Diabroticites</taxon>
        <taxon>Diabrotica</taxon>
    </lineage>
</organism>
<evidence type="ECO:0000256" key="5">
    <source>
        <dbReference type="ARBA" id="ARBA00022989"/>
    </source>
</evidence>
<keyword evidence="8" id="KW-0175">Coiled coil</keyword>
<dbReference type="AlphaFoldDB" id="A0A9N9SWN0"/>
<name>A0A9N9SWN0_DIABA</name>
<evidence type="ECO:0000313" key="9">
    <source>
        <dbReference type="EMBL" id="CAG9830918.1"/>
    </source>
</evidence>
<keyword evidence="6 7" id="KW-0472">Membrane</keyword>
<keyword evidence="4 7" id="KW-0256">Endoplasmic reticulum</keyword>
<feature type="coiled-coil region" evidence="8">
    <location>
        <begin position="63"/>
        <end position="90"/>
    </location>
</feature>
<evidence type="ECO:0000256" key="4">
    <source>
        <dbReference type="ARBA" id="ARBA00022824"/>
    </source>
</evidence>
<dbReference type="PANTHER" id="PTHR16433:SF0">
    <property type="entry name" value="DOLICHOL-PHOSPHATE MANNOSYLTRANSFERASE SUBUNIT 3"/>
    <property type="match status" value="1"/>
</dbReference>
<dbReference type="GO" id="GO:0033185">
    <property type="term" value="C:dolichol-phosphate-mannose synthase complex"/>
    <property type="evidence" value="ECO:0007669"/>
    <property type="project" value="TreeGrafter"/>
</dbReference>
<sequence>MTKLMEWLSGAGVLFAVWFYLITNKPNNFVKEQYDLILYSPIIFVLLFGLYAATVVLYRVYTFNDCEKAAAELQEEIKEAKEELSRLGFKFQSS</sequence>
<evidence type="ECO:0000256" key="8">
    <source>
        <dbReference type="SAM" id="Coils"/>
    </source>
</evidence>
<reference evidence="9" key="1">
    <citation type="submission" date="2022-01" db="EMBL/GenBank/DDBJ databases">
        <authorList>
            <person name="King R."/>
        </authorList>
    </citation>
    <scope>NUCLEOTIDE SEQUENCE</scope>
</reference>
<dbReference type="GO" id="GO:0006506">
    <property type="term" value="P:GPI anchor biosynthetic process"/>
    <property type="evidence" value="ECO:0007669"/>
    <property type="project" value="TreeGrafter"/>
</dbReference>
<evidence type="ECO:0000313" key="10">
    <source>
        <dbReference type="Proteomes" id="UP001153709"/>
    </source>
</evidence>
<protein>
    <recommendedName>
        <fullName evidence="7">Dolichol-phosphate mannosyltransferase subunit 3</fullName>
    </recommendedName>
</protein>
<gene>
    <name evidence="9" type="ORF">DIABBA_LOCUS4567</name>
</gene>
<evidence type="ECO:0000256" key="7">
    <source>
        <dbReference type="RuleBase" id="RU365085"/>
    </source>
</evidence>
<evidence type="ECO:0000256" key="3">
    <source>
        <dbReference type="ARBA" id="ARBA00022692"/>
    </source>
</evidence>
<keyword evidence="3 7" id="KW-0812">Transmembrane</keyword>
<dbReference type="Proteomes" id="UP001153709">
    <property type="component" value="Chromosome 3"/>
</dbReference>
<comment type="pathway">
    <text evidence="7">Protein modification; protein glycosylation.</text>
</comment>
<comment type="subunit">
    <text evidence="7">Component of the dolichol-phosphate mannose (DPM) synthase complex.</text>
</comment>
<dbReference type="GO" id="GO:0005789">
    <property type="term" value="C:endoplasmic reticulum membrane"/>
    <property type="evidence" value="ECO:0007669"/>
    <property type="project" value="UniProtKB-SubCell"/>
</dbReference>
<evidence type="ECO:0000256" key="1">
    <source>
        <dbReference type="ARBA" id="ARBA00004477"/>
    </source>
</evidence>
<proteinExistence type="inferred from homology"/>